<gene>
    <name evidence="2" type="ORF">SAMN05421743_111110</name>
</gene>
<sequence length="394" mass="45136">MKPLQGKFIKGYVTLIIQGTYPEQFINLCAKEGVVIWNAKKLSDHQLQANIYLADLPEVKRIRKRTRYKVRLKRGQGLPYICQSFLAQKPLWFAVILTALLLVFVSNLVWSVHIEGLPKELEKKVEKQLQDYGVQPGAISFRLEDNGTIQQKLLNDVPELLWIGVEKKGTAYIFQGVEKTLVEKENAMQPAHLVAAKKGMIHYIYIAKGKPMVEVNDFVEKGELLASAQLDENDEKLIRAEGEVIAETWYRVEVSASQTEKIQTATGDFENKYHINIAGFEFPVWGWGKIDYKVKKKEEDYHQLSLFSKSLPFYWKKTTFFELNQLQHKRSEAEAAAIAIEQGKRDLLKKIPEGSKILEENILHQSVDNGKVKLILFVKVHEDIAEIKNVNQGD</sequence>
<keyword evidence="1" id="KW-1133">Transmembrane helix</keyword>
<accession>A0A1H4FH33</accession>
<dbReference type="Proteomes" id="UP000198584">
    <property type="component" value="Unassembled WGS sequence"/>
</dbReference>
<dbReference type="RefSeq" id="WP_093045554.1">
    <property type="nucleotide sequence ID" value="NZ_FNQR01000011.1"/>
</dbReference>
<dbReference type="PIRSF" id="PIRSF029895">
    <property type="entry name" value="SpoIV"/>
    <property type="match status" value="1"/>
</dbReference>
<evidence type="ECO:0000313" key="3">
    <source>
        <dbReference type="Proteomes" id="UP000198584"/>
    </source>
</evidence>
<dbReference type="OrthoDB" id="1640349at2"/>
<organism evidence="2 3">
    <name type="scientific">Thalassobacillus cyri</name>
    <dbReference type="NCBI Taxonomy" id="571932"/>
    <lineage>
        <taxon>Bacteria</taxon>
        <taxon>Bacillati</taxon>
        <taxon>Bacillota</taxon>
        <taxon>Bacilli</taxon>
        <taxon>Bacillales</taxon>
        <taxon>Bacillaceae</taxon>
        <taxon>Thalassobacillus</taxon>
    </lineage>
</organism>
<keyword evidence="1" id="KW-0472">Membrane</keyword>
<dbReference type="STRING" id="571932.SAMN05421743_111110"/>
<evidence type="ECO:0000256" key="1">
    <source>
        <dbReference type="SAM" id="Phobius"/>
    </source>
</evidence>
<evidence type="ECO:0000313" key="2">
    <source>
        <dbReference type="EMBL" id="SEA96606.1"/>
    </source>
</evidence>
<name>A0A1H4FH33_9BACI</name>
<dbReference type="Pfam" id="PF06898">
    <property type="entry name" value="YqfD"/>
    <property type="match status" value="1"/>
</dbReference>
<feature type="transmembrane region" description="Helical" evidence="1">
    <location>
        <begin position="91"/>
        <end position="110"/>
    </location>
</feature>
<protein>
    <submittedName>
        <fullName evidence="2">Similar to stage IV sporulation protein</fullName>
    </submittedName>
</protein>
<dbReference type="NCBIfam" id="TIGR02876">
    <property type="entry name" value="spore_yqfD"/>
    <property type="match status" value="1"/>
</dbReference>
<keyword evidence="3" id="KW-1185">Reference proteome</keyword>
<dbReference type="InterPro" id="IPR010690">
    <property type="entry name" value="YqfD"/>
</dbReference>
<proteinExistence type="predicted"/>
<reference evidence="2 3" key="1">
    <citation type="submission" date="2016-10" db="EMBL/GenBank/DDBJ databases">
        <authorList>
            <person name="de Groot N.N."/>
        </authorList>
    </citation>
    <scope>NUCLEOTIDE SEQUENCE [LARGE SCALE GENOMIC DNA]</scope>
    <source>
        <strain evidence="2 3">CCM7597</strain>
    </source>
</reference>
<keyword evidence="1" id="KW-0812">Transmembrane</keyword>
<dbReference type="EMBL" id="FNQR01000011">
    <property type="protein sequence ID" value="SEA96606.1"/>
    <property type="molecule type" value="Genomic_DNA"/>
</dbReference>
<dbReference type="AlphaFoldDB" id="A0A1H4FH33"/>